<keyword evidence="3" id="KW-0808">Transferase</keyword>
<evidence type="ECO:0000256" key="1">
    <source>
        <dbReference type="SAM" id="Phobius"/>
    </source>
</evidence>
<dbReference type="Gene3D" id="3.90.550.10">
    <property type="entry name" value="Spore Coat Polysaccharide Biosynthesis Protein SpsA, Chain A"/>
    <property type="match status" value="1"/>
</dbReference>
<evidence type="ECO:0000313" key="5">
    <source>
        <dbReference type="Proteomes" id="UP000577419"/>
    </source>
</evidence>
<dbReference type="EMBL" id="DUFG01000011">
    <property type="protein sequence ID" value="HIH08034.1"/>
    <property type="molecule type" value="Genomic_DNA"/>
</dbReference>
<feature type="transmembrane region" description="Helical" evidence="1">
    <location>
        <begin position="390"/>
        <end position="408"/>
    </location>
</feature>
<dbReference type="SUPFAM" id="SSF53448">
    <property type="entry name" value="Nucleotide-diphospho-sugar transferases"/>
    <property type="match status" value="1"/>
</dbReference>
<feature type="transmembrane region" description="Helical" evidence="1">
    <location>
        <begin position="267"/>
        <end position="289"/>
    </location>
</feature>
<feature type="transmembrane region" description="Helical" evidence="1">
    <location>
        <begin position="414"/>
        <end position="434"/>
    </location>
</feature>
<organism evidence="3 5">
    <name type="scientific">Candidatus Iainarchaeum sp</name>
    <dbReference type="NCBI Taxonomy" id="3101447"/>
    <lineage>
        <taxon>Archaea</taxon>
        <taxon>Candidatus Iainarchaeota</taxon>
        <taxon>Candidatus Iainarchaeia</taxon>
        <taxon>Candidatus Iainarchaeales</taxon>
        <taxon>Candidatus Iainarchaeaceae</taxon>
        <taxon>Candidatus Iainarchaeum</taxon>
    </lineage>
</organism>
<accession>A0A7J4ITF2</accession>
<reference evidence="3" key="1">
    <citation type="journal article" date="2020" name="bioRxiv">
        <title>A rank-normalized archaeal taxonomy based on genome phylogeny resolves widespread incomplete and uneven classifications.</title>
        <authorList>
            <person name="Rinke C."/>
            <person name="Chuvochina M."/>
            <person name="Mussig A.J."/>
            <person name="Chaumeil P.-A."/>
            <person name="Waite D.W."/>
            <person name="Whitman W.B."/>
            <person name="Parks D.H."/>
            <person name="Hugenholtz P."/>
        </authorList>
    </citation>
    <scope>NUCLEOTIDE SEQUENCE</scope>
    <source>
        <strain evidence="3">UBA10011</strain>
    </source>
</reference>
<name>A0A7J4ITF2_9ARCH</name>
<comment type="caution">
    <text evidence="3">The sequence shown here is derived from an EMBL/GenBank/DDBJ whole genome shotgun (WGS) entry which is preliminary data.</text>
</comment>
<evidence type="ECO:0000259" key="2">
    <source>
        <dbReference type="Pfam" id="PF00535"/>
    </source>
</evidence>
<protein>
    <submittedName>
        <fullName evidence="3">Glycosyltransferase</fullName>
        <ecNumber evidence="4">2.4.-.-</ecNumber>
    </submittedName>
</protein>
<evidence type="ECO:0000313" key="4">
    <source>
        <dbReference type="EMBL" id="MBS3059731.1"/>
    </source>
</evidence>
<dbReference type="CDD" id="cd04179">
    <property type="entry name" value="DPM_DPG-synthase_like"/>
    <property type="match status" value="1"/>
</dbReference>
<dbReference type="InterPro" id="IPR001173">
    <property type="entry name" value="Glyco_trans_2-like"/>
</dbReference>
<dbReference type="AlphaFoldDB" id="A0A7J4ITF2"/>
<feature type="transmembrane region" description="Helical" evidence="1">
    <location>
        <begin position="446"/>
        <end position="466"/>
    </location>
</feature>
<dbReference type="Proteomes" id="UP000683213">
    <property type="component" value="Unassembled WGS sequence"/>
</dbReference>
<sequence>MKSLTVFIPALNEEKHIGNVIKEIPVREIRKKGFKVEILVVNGPSTDRTEEIARKNGATVIPTQKGKGNSVRDAFKYIQSDYTIMLDADETYPAKYILQILDELDAGSDVVMGSRLIGKIEQGAMSKLNYVGNLLLTSLANFLFGTYITDLCTGYWGFRKKVIKSIYLYAKGFDIEANIFSEVTKRNFRFSEIGISYRQRRDKAKLKWFRDGLAIGWRLFDLKWLGNKKLLGDSALAVLSLVLFNVFFHSLFFAVENNLQRSFELFGVELMPILLSTAFIVVTFAFMMYATRGSIAASAMAGFALILSTDFLFSLVFVEREVLLSLLLFIVTTFGILLTFGKENVHRHIFTLIPFAALFFFNQSMFLILLFVYLAYFISEYRSIASKQIVWLWIIGSFLLLLLTTNLFTGRVALVHLLYYISVSHFAVSIFGLYHSAFHKREKILVVLFTLLIFLAYNVFSVQSFLNISSKIIIFMLVYSTILLTGIGAERIIYYLFFSKKPVKEISTSLGIYSK</sequence>
<evidence type="ECO:0000313" key="3">
    <source>
        <dbReference type="EMBL" id="HIH08034.1"/>
    </source>
</evidence>
<dbReference type="Proteomes" id="UP000577419">
    <property type="component" value="Unassembled WGS sequence"/>
</dbReference>
<dbReference type="InterPro" id="IPR029044">
    <property type="entry name" value="Nucleotide-diphossugar_trans"/>
</dbReference>
<dbReference type="EC" id="2.4.-.-" evidence="4"/>
<gene>
    <name evidence="3" type="ORF">HA237_01550</name>
    <name evidence="4" type="ORF">J4224_04895</name>
</gene>
<reference evidence="4" key="3">
    <citation type="submission" date="2021-05" db="EMBL/GenBank/DDBJ databases">
        <title>Protein family content uncovers lineage relationships and bacterial pathway maintenance mechanisms in DPANN archaea.</title>
        <authorList>
            <person name="Castelle C.J."/>
            <person name="Meheust R."/>
            <person name="Jaffe A.L."/>
            <person name="Seitz K."/>
            <person name="Gong X."/>
            <person name="Baker B.J."/>
            <person name="Banfield J.F."/>
        </authorList>
    </citation>
    <scope>NUCLEOTIDE SEQUENCE</scope>
    <source>
        <strain evidence="4">RIFCSPHIGHO2_01_FULL_GW2011_AR10_43_9</strain>
    </source>
</reference>
<dbReference type="PANTHER" id="PTHR48090">
    <property type="entry name" value="UNDECAPRENYL-PHOSPHATE 4-DEOXY-4-FORMAMIDO-L-ARABINOSE TRANSFERASE-RELATED"/>
    <property type="match status" value="1"/>
</dbReference>
<proteinExistence type="predicted"/>
<feature type="transmembrane region" description="Helical" evidence="1">
    <location>
        <begin position="472"/>
        <end position="497"/>
    </location>
</feature>
<feature type="domain" description="Glycosyltransferase 2-like" evidence="2">
    <location>
        <begin position="5"/>
        <end position="165"/>
    </location>
</feature>
<dbReference type="InterPro" id="IPR050256">
    <property type="entry name" value="Glycosyltransferase_2"/>
</dbReference>
<dbReference type="EMBL" id="JAGVWF010000071">
    <property type="protein sequence ID" value="MBS3059731.1"/>
    <property type="molecule type" value="Genomic_DNA"/>
</dbReference>
<feature type="transmembrane region" description="Helical" evidence="1">
    <location>
        <begin position="322"/>
        <end position="340"/>
    </location>
</feature>
<dbReference type="PANTHER" id="PTHR48090:SF7">
    <property type="entry name" value="RFBJ PROTEIN"/>
    <property type="match status" value="1"/>
</dbReference>
<keyword evidence="4" id="KW-0328">Glycosyltransferase</keyword>
<feature type="transmembrane region" description="Helical" evidence="1">
    <location>
        <begin position="234"/>
        <end position="255"/>
    </location>
</feature>
<feature type="transmembrane region" description="Helical" evidence="1">
    <location>
        <begin position="352"/>
        <end position="378"/>
    </location>
</feature>
<keyword evidence="1" id="KW-1133">Transmembrane helix</keyword>
<dbReference type="Pfam" id="PF00535">
    <property type="entry name" value="Glycos_transf_2"/>
    <property type="match status" value="1"/>
</dbReference>
<dbReference type="GO" id="GO:0016757">
    <property type="term" value="F:glycosyltransferase activity"/>
    <property type="evidence" value="ECO:0007669"/>
    <property type="project" value="UniProtKB-KW"/>
</dbReference>
<feature type="transmembrane region" description="Helical" evidence="1">
    <location>
        <begin position="295"/>
        <end position="315"/>
    </location>
</feature>
<reference evidence="4" key="2">
    <citation type="submission" date="2021-03" db="EMBL/GenBank/DDBJ databases">
        <authorList>
            <person name="Jaffe A."/>
        </authorList>
    </citation>
    <scope>NUCLEOTIDE SEQUENCE</scope>
    <source>
        <strain evidence="4">RIFCSPHIGHO2_01_FULL_GW2011_AR10_43_9</strain>
    </source>
</reference>
<keyword evidence="1" id="KW-0812">Transmembrane</keyword>
<keyword evidence="1" id="KW-0472">Membrane</keyword>